<organism evidence="1">
    <name type="scientific">Rhizophora mucronata</name>
    <name type="common">Asiatic mangrove</name>
    <dbReference type="NCBI Taxonomy" id="61149"/>
    <lineage>
        <taxon>Eukaryota</taxon>
        <taxon>Viridiplantae</taxon>
        <taxon>Streptophyta</taxon>
        <taxon>Embryophyta</taxon>
        <taxon>Tracheophyta</taxon>
        <taxon>Spermatophyta</taxon>
        <taxon>Magnoliopsida</taxon>
        <taxon>eudicotyledons</taxon>
        <taxon>Gunneridae</taxon>
        <taxon>Pentapetalae</taxon>
        <taxon>rosids</taxon>
        <taxon>fabids</taxon>
        <taxon>Malpighiales</taxon>
        <taxon>Rhizophoraceae</taxon>
        <taxon>Rhizophora</taxon>
    </lineage>
</organism>
<protein>
    <submittedName>
        <fullName evidence="1">Uncharacterized protein</fullName>
    </submittedName>
</protein>
<name>A0A2P2PMU0_RHIMU</name>
<dbReference type="AlphaFoldDB" id="A0A2P2PMU0"/>
<reference evidence="1" key="1">
    <citation type="submission" date="2018-02" db="EMBL/GenBank/DDBJ databases">
        <title>Rhizophora mucronata_Transcriptome.</title>
        <authorList>
            <person name="Meera S.P."/>
            <person name="Sreeshan A."/>
            <person name="Augustine A."/>
        </authorList>
    </citation>
    <scope>NUCLEOTIDE SEQUENCE</scope>
    <source>
        <tissue evidence="1">Leaf</tissue>
    </source>
</reference>
<accession>A0A2P2PMU0</accession>
<proteinExistence type="predicted"/>
<sequence length="20" mass="2337">MYTLFIHLCICLFVFATVVC</sequence>
<dbReference type="EMBL" id="GGEC01075560">
    <property type="protein sequence ID" value="MBX56044.1"/>
    <property type="molecule type" value="Transcribed_RNA"/>
</dbReference>
<evidence type="ECO:0000313" key="1">
    <source>
        <dbReference type="EMBL" id="MBX56044.1"/>
    </source>
</evidence>